<evidence type="ECO:0000313" key="3">
    <source>
        <dbReference type="Proteomes" id="UP000063699"/>
    </source>
</evidence>
<dbReference type="CDD" id="cd00009">
    <property type="entry name" value="AAA"/>
    <property type="match status" value="1"/>
</dbReference>
<dbReference type="EMBL" id="CP012752">
    <property type="protein sequence ID" value="ALG13411.1"/>
    <property type="molecule type" value="Genomic_DNA"/>
</dbReference>
<reference evidence="2 3" key="1">
    <citation type="submission" date="2015-07" db="EMBL/GenBank/DDBJ databases">
        <title>Genome sequencing of Kibdelosporangium phytohabitans.</title>
        <authorList>
            <person name="Qin S."/>
            <person name="Xing K."/>
        </authorList>
    </citation>
    <scope>NUCLEOTIDE SEQUENCE [LARGE SCALE GENOMIC DNA]</scope>
    <source>
        <strain evidence="2 3">KLBMP1111</strain>
    </source>
</reference>
<sequence length="390" mass="40800">MSVHGFEAADQLTARVMATRTETGASTQLEALALAVSANLPVLLWGEPGIGKSAGMRQLATGLGVQLETVIASVHEPSDFAGLPVVGADPANSGVAMAPPDWAVRLARSGNGLVFFDELSSAPPAVQAALLRVVLERQVGSLRLPEPVRVVAAANPPSSAADGWHLSPPLANRFVHLDWTYDASVVARGMAGTWPALTIPVVDTGKISTAVAKARGAVAGFLTARPGLVHHLPADAEARGRAWPSPRTWEMALRLLAAGYACDAGREPLATALVGAVGDGAGVEFLSYLEELDLPDPNHVLADPERFALPDRGDRQLAFLTAVVAAVQARPTRERWEAGWVVLAKAVEAGVPDVAARAATDLAVMREPEWPVPSGIEAFLDLLELSGALR</sequence>
<dbReference type="InterPro" id="IPR050764">
    <property type="entry name" value="CbbQ/NirQ/NorQ/GpvN"/>
</dbReference>
<evidence type="ECO:0000313" key="2">
    <source>
        <dbReference type="EMBL" id="ALG13411.1"/>
    </source>
</evidence>
<dbReference type="SUPFAM" id="SSF52540">
    <property type="entry name" value="P-loop containing nucleoside triphosphate hydrolases"/>
    <property type="match status" value="1"/>
</dbReference>
<dbReference type="KEGG" id="kphy:AOZ06_46985"/>
<dbReference type="PANTHER" id="PTHR42759">
    <property type="entry name" value="MOXR FAMILY PROTEIN"/>
    <property type="match status" value="1"/>
</dbReference>
<dbReference type="STRING" id="860235.AOZ06_46985"/>
<keyword evidence="3" id="KW-1185">Reference proteome</keyword>
<dbReference type="GO" id="GO:0005524">
    <property type="term" value="F:ATP binding"/>
    <property type="evidence" value="ECO:0007669"/>
    <property type="project" value="InterPro"/>
</dbReference>
<organism evidence="2 3">
    <name type="scientific">Kibdelosporangium phytohabitans</name>
    <dbReference type="NCBI Taxonomy" id="860235"/>
    <lineage>
        <taxon>Bacteria</taxon>
        <taxon>Bacillati</taxon>
        <taxon>Actinomycetota</taxon>
        <taxon>Actinomycetes</taxon>
        <taxon>Pseudonocardiales</taxon>
        <taxon>Pseudonocardiaceae</taxon>
        <taxon>Kibdelosporangium</taxon>
    </lineage>
</organism>
<dbReference type="AlphaFoldDB" id="A0A0N9I0U6"/>
<gene>
    <name evidence="2" type="ORF">AOZ06_46985</name>
</gene>
<dbReference type="GO" id="GO:0016887">
    <property type="term" value="F:ATP hydrolysis activity"/>
    <property type="evidence" value="ECO:0007669"/>
    <property type="project" value="InterPro"/>
</dbReference>
<dbReference type="Pfam" id="PF07728">
    <property type="entry name" value="AAA_5"/>
    <property type="match status" value="1"/>
</dbReference>
<protein>
    <submittedName>
        <fullName evidence="2">AAA family ATPase</fullName>
    </submittedName>
</protein>
<evidence type="ECO:0000259" key="1">
    <source>
        <dbReference type="Pfam" id="PF07728"/>
    </source>
</evidence>
<dbReference type="Proteomes" id="UP000063699">
    <property type="component" value="Chromosome"/>
</dbReference>
<dbReference type="InterPro" id="IPR027417">
    <property type="entry name" value="P-loop_NTPase"/>
</dbReference>
<proteinExistence type="predicted"/>
<name>A0A0N9I0U6_9PSEU</name>
<feature type="domain" description="ATPase dynein-related AAA" evidence="1">
    <location>
        <begin position="41"/>
        <end position="174"/>
    </location>
</feature>
<dbReference type="OrthoDB" id="9808317at2"/>
<dbReference type="PANTHER" id="PTHR42759:SF1">
    <property type="entry name" value="MAGNESIUM-CHELATASE SUBUNIT CHLD"/>
    <property type="match status" value="1"/>
</dbReference>
<dbReference type="RefSeq" id="WP_054295300.1">
    <property type="nucleotide sequence ID" value="NZ_CP012752.1"/>
</dbReference>
<accession>A0A0N9I0U6</accession>
<dbReference type="InterPro" id="IPR011704">
    <property type="entry name" value="ATPase_dyneun-rel_AAA"/>
</dbReference>
<dbReference type="Gene3D" id="3.40.50.300">
    <property type="entry name" value="P-loop containing nucleotide triphosphate hydrolases"/>
    <property type="match status" value="1"/>
</dbReference>